<dbReference type="Proteomes" id="UP000805193">
    <property type="component" value="Unassembled WGS sequence"/>
</dbReference>
<gene>
    <name evidence="1" type="ORF">HPB47_027331</name>
</gene>
<evidence type="ECO:0000313" key="1">
    <source>
        <dbReference type="EMBL" id="KAG0425509.1"/>
    </source>
</evidence>
<keyword evidence="2" id="KW-1185">Reference proteome</keyword>
<sequence length="132" mass="15099">MTQGDTSRETPWLGASPDEIVYDLAKDPPYGIVEIKCPSSLWLESADGLKHLKFRSKVDQGQSMLKDGHPYHFQVLGQMAVSGLQWRDFTAYAKHFILIESIRFHAREWASVSAKLDKFYFNVLLPHLMCRG</sequence>
<name>A0AC60PY77_IXOPE</name>
<reference evidence="1 2" key="1">
    <citation type="journal article" date="2020" name="Cell">
        <title>Large-Scale Comparative Analyses of Tick Genomes Elucidate Their Genetic Diversity and Vector Capacities.</title>
        <authorList>
            <consortium name="Tick Genome and Microbiome Consortium (TIGMIC)"/>
            <person name="Jia N."/>
            <person name="Wang J."/>
            <person name="Shi W."/>
            <person name="Du L."/>
            <person name="Sun Y."/>
            <person name="Zhan W."/>
            <person name="Jiang J.F."/>
            <person name="Wang Q."/>
            <person name="Zhang B."/>
            <person name="Ji P."/>
            <person name="Bell-Sakyi L."/>
            <person name="Cui X.M."/>
            <person name="Yuan T.T."/>
            <person name="Jiang B.G."/>
            <person name="Yang W.F."/>
            <person name="Lam T.T."/>
            <person name="Chang Q.C."/>
            <person name="Ding S.J."/>
            <person name="Wang X.J."/>
            <person name="Zhu J.G."/>
            <person name="Ruan X.D."/>
            <person name="Zhao L."/>
            <person name="Wei J.T."/>
            <person name="Ye R.Z."/>
            <person name="Que T.C."/>
            <person name="Du C.H."/>
            <person name="Zhou Y.H."/>
            <person name="Cheng J.X."/>
            <person name="Dai P.F."/>
            <person name="Guo W.B."/>
            <person name="Han X.H."/>
            <person name="Huang E.J."/>
            <person name="Li L.F."/>
            <person name="Wei W."/>
            <person name="Gao Y.C."/>
            <person name="Liu J.Z."/>
            <person name="Shao H.Z."/>
            <person name="Wang X."/>
            <person name="Wang C.C."/>
            <person name="Yang T.C."/>
            <person name="Huo Q.B."/>
            <person name="Li W."/>
            <person name="Chen H.Y."/>
            <person name="Chen S.E."/>
            <person name="Zhou L.G."/>
            <person name="Ni X.B."/>
            <person name="Tian J.H."/>
            <person name="Sheng Y."/>
            <person name="Liu T."/>
            <person name="Pan Y.S."/>
            <person name="Xia L.Y."/>
            <person name="Li J."/>
            <person name="Zhao F."/>
            <person name="Cao W.C."/>
        </authorList>
    </citation>
    <scope>NUCLEOTIDE SEQUENCE [LARGE SCALE GENOMIC DNA]</scope>
    <source>
        <strain evidence="1">Iper-2018</strain>
    </source>
</reference>
<dbReference type="EMBL" id="JABSTQ010009831">
    <property type="protein sequence ID" value="KAG0425509.1"/>
    <property type="molecule type" value="Genomic_DNA"/>
</dbReference>
<comment type="caution">
    <text evidence="1">The sequence shown here is derived from an EMBL/GenBank/DDBJ whole genome shotgun (WGS) entry which is preliminary data.</text>
</comment>
<organism evidence="1 2">
    <name type="scientific">Ixodes persulcatus</name>
    <name type="common">Taiga tick</name>
    <dbReference type="NCBI Taxonomy" id="34615"/>
    <lineage>
        <taxon>Eukaryota</taxon>
        <taxon>Metazoa</taxon>
        <taxon>Ecdysozoa</taxon>
        <taxon>Arthropoda</taxon>
        <taxon>Chelicerata</taxon>
        <taxon>Arachnida</taxon>
        <taxon>Acari</taxon>
        <taxon>Parasitiformes</taxon>
        <taxon>Ixodida</taxon>
        <taxon>Ixodoidea</taxon>
        <taxon>Ixodidae</taxon>
        <taxon>Ixodinae</taxon>
        <taxon>Ixodes</taxon>
    </lineage>
</organism>
<proteinExistence type="predicted"/>
<protein>
    <submittedName>
        <fullName evidence="1">Uncharacterized protein</fullName>
    </submittedName>
</protein>
<evidence type="ECO:0000313" key="2">
    <source>
        <dbReference type="Proteomes" id="UP000805193"/>
    </source>
</evidence>
<accession>A0AC60PY77</accession>